<gene>
    <name evidence="1" type="ORF">M422DRAFT_253724</name>
</gene>
<dbReference type="EMBL" id="KN837126">
    <property type="protein sequence ID" value="KIJ42937.1"/>
    <property type="molecule type" value="Genomic_DNA"/>
</dbReference>
<reference evidence="1 2" key="1">
    <citation type="submission" date="2014-06" db="EMBL/GenBank/DDBJ databases">
        <title>Evolutionary Origins and Diversification of the Mycorrhizal Mutualists.</title>
        <authorList>
            <consortium name="DOE Joint Genome Institute"/>
            <consortium name="Mycorrhizal Genomics Consortium"/>
            <person name="Kohler A."/>
            <person name="Kuo A."/>
            <person name="Nagy L.G."/>
            <person name="Floudas D."/>
            <person name="Copeland A."/>
            <person name="Barry K.W."/>
            <person name="Cichocki N."/>
            <person name="Veneault-Fourrey C."/>
            <person name="LaButti K."/>
            <person name="Lindquist E.A."/>
            <person name="Lipzen A."/>
            <person name="Lundell T."/>
            <person name="Morin E."/>
            <person name="Murat C."/>
            <person name="Riley R."/>
            <person name="Ohm R."/>
            <person name="Sun H."/>
            <person name="Tunlid A."/>
            <person name="Henrissat B."/>
            <person name="Grigoriev I.V."/>
            <person name="Hibbett D.S."/>
            <person name="Martin F."/>
        </authorList>
    </citation>
    <scope>NUCLEOTIDE SEQUENCE [LARGE SCALE GENOMIC DNA]</scope>
    <source>
        <strain evidence="1 2">SS14</strain>
    </source>
</reference>
<proteinExistence type="predicted"/>
<organism evidence="1 2">
    <name type="scientific">Sphaerobolus stellatus (strain SS14)</name>
    <dbReference type="NCBI Taxonomy" id="990650"/>
    <lineage>
        <taxon>Eukaryota</taxon>
        <taxon>Fungi</taxon>
        <taxon>Dikarya</taxon>
        <taxon>Basidiomycota</taxon>
        <taxon>Agaricomycotina</taxon>
        <taxon>Agaricomycetes</taxon>
        <taxon>Phallomycetidae</taxon>
        <taxon>Geastrales</taxon>
        <taxon>Sphaerobolaceae</taxon>
        <taxon>Sphaerobolus</taxon>
    </lineage>
</organism>
<accession>A0A0C9VMC0</accession>
<evidence type="ECO:0000313" key="2">
    <source>
        <dbReference type="Proteomes" id="UP000054279"/>
    </source>
</evidence>
<dbReference type="HOGENOM" id="CLU_891707_0_0_1"/>
<name>A0A0C9VMC0_SPHS4</name>
<dbReference type="Proteomes" id="UP000054279">
    <property type="component" value="Unassembled WGS sequence"/>
</dbReference>
<dbReference type="AlphaFoldDB" id="A0A0C9VMC0"/>
<dbReference type="OrthoDB" id="163438at2759"/>
<dbReference type="SUPFAM" id="SSF52540">
    <property type="entry name" value="P-loop containing nucleoside triphosphate hydrolases"/>
    <property type="match status" value="1"/>
</dbReference>
<keyword evidence="2" id="KW-1185">Reference proteome</keyword>
<evidence type="ECO:0000313" key="1">
    <source>
        <dbReference type="EMBL" id="KIJ42937.1"/>
    </source>
</evidence>
<dbReference type="Gene3D" id="3.40.50.300">
    <property type="entry name" value="P-loop containing nucleotide triphosphate hydrolases"/>
    <property type="match status" value="1"/>
</dbReference>
<protein>
    <submittedName>
        <fullName evidence="1">Uncharacterized protein</fullName>
    </submittedName>
</protein>
<sequence>MINTWKPVWSKFDALILIKFSEKIAGIHPYAKIAASVLLSAYNIWKAQNTRDQDMFELLNTIYELCNFMHDAAPMEIVPAQKSTLQKIMEQIIDCSQFISSYCNNRSFALNAVKHLFTGVYDAIIKYNDSFENLKLAFTQRHINSDVDVNLNDMPYAEGARYKSGKGCILGTRVMILDTIIHWAFQEDLKSHICLLMGPAGSGKTAFAHSIARISAGLDCLGSSFCFVCGDSGQRLELYFPTLARDLAPCDPHIKQALGHIIEDPSLHKTYDISDPV</sequence>
<dbReference type="InterPro" id="IPR027417">
    <property type="entry name" value="P-loop_NTPase"/>
</dbReference>